<feature type="region of interest" description="Disordered" evidence="1">
    <location>
        <begin position="2657"/>
        <end position="2681"/>
    </location>
</feature>
<keyword evidence="2" id="KW-1133">Transmembrane helix</keyword>
<accession>A0AAW0DQL3</accession>
<keyword evidence="4" id="KW-0675">Receptor</keyword>
<dbReference type="PANTHER" id="PTHR32085">
    <property type="entry name" value="PROTEIN CSF1"/>
    <property type="match status" value="1"/>
</dbReference>
<feature type="region of interest" description="Disordered" evidence="1">
    <location>
        <begin position="2494"/>
        <end position="2518"/>
    </location>
</feature>
<dbReference type="GO" id="GO:0006113">
    <property type="term" value="P:fermentation"/>
    <property type="evidence" value="ECO:0007669"/>
    <property type="project" value="InterPro"/>
</dbReference>
<feature type="transmembrane region" description="Helical" evidence="2">
    <location>
        <begin position="5"/>
        <end position="24"/>
    </location>
</feature>
<dbReference type="GO" id="GO:0016020">
    <property type="term" value="C:membrane"/>
    <property type="evidence" value="ECO:0007669"/>
    <property type="project" value="InterPro"/>
</dbReference>
<feature type="compositionally biased region" description="Basic and acidic residues" evidence="1">
    <location>
        <begin position="1183"/>
        <end position="1197"/>
    </location>
</feature>
<dbReference type="PANTHER" id="PTHR32085:SF3">
    <property type="entry name" value="PROTEIN CSF1"/>
    <property type="match status" value="1"/>
</dbReference>
<comment type="caution">
    <text evidence="4">The sequence shown here is derived from an EMBL/GenBank/DDBJ whole genome shotgun (WGS) entry which is preliminary data.</text>
</comment>
<reference evidence="4 5" key="1">
    <citation type="submission" date="2024-01" db="EMBL/GenBank/DDBJ databases">
        <title>A draft genome for a cacao thread blight-causing isolate of Paramarasmius palmivorus.</title>
        <authorList>
            <person name="Baruah I.K."/>
            <person name="Bukari Y."/>
            <person name="Amoako-Attah I."/>
            <person name="Meinhardt L.W."/>
            <person name="Bailey B.A."/>
            <person name="Cohen S.P."/>
        </authorList>
    </citation>
    <scope>NUCLEOTIDE SEQUENCE [LARGE SCALE GENOMIC DNA]</scope>
    <source>
        <strain evidence="4 5">GH-12</strain>
    </source>
</reference>
<feature type="compositionally biased region" description="Low complexity" evidence="1">
    <location>
        <begin position="2666"/>
        <end position="2678"/>
    </location>
</feature>
<feature type="region of interest" description="Disordered" evidence="1">
    <location>
        <begin position="1866"/>
        <end position="1886"/>
    </location>
</feature>
<feature type="compositionally biased region" description="Basic and acidic residues" evidence="1">
    <location>
        <begin position="2861"/>
        <end position="2871"/>
    </location>
</feature>
<keyword evidence="2" id="KW-0812">Transmembrane</keyword>
<gene>
    <name evidence="4" type="primary">CSF1</name>
    <name evidence="4" type="ORF">VNI00_003952</name>
</gene>
<dbReference type="Proteomes" id="UP001383192">
    <property type="component" value="Unassembled WGS sequence"/>
</dbReference>
<dbReference type="InterPro" id="IPR029636">
    <property type="entry name" value="Csf1"/>
</dbReference>
<feature type="region of interest" description="Disordered" evidence="1">
    <location>
        <begin position="2861"/>
        <end position="2880"/>
    </location>
</feature>
<feature type="region of interest" description="Disordered" evidence="1">
    <location>
        <begin position="1238"/>
        <end position="1268"/>
    </location>
</feature>
<dbReference type="EMBL" id="JAYKXP010000010">
    <property type="protein sequence ID" value="KAK7053326.1"/>
    <property type="molecule type" value="Genomic_DNA"/>
</dbReference>
<sequence length="3228" mass="361554">MVKTLLLVACVLIDIAILVYFFYWNRFVAWILGTIIRLVYWNEGASSLWLEIGAIQFSVLSGRILLKDVRYHTSNQTVKIVKVQISWRYWIRRPMMEEDMGIPVGENEHSASRDPACRIQITLHGLEWFLYNRTSAFDAIISQLRSNPTAHHDNTRERNVLRKSATSLSLAPSFLAGSLRSHTPQVIQRFAGWVRQQLPNLDPKELLPLGIEINKGAIICGNASTPSLMVADFQRATGTFGVMRSRSKYDLYKQMLSLSFRHAVVRMNENYNYHESMVSTGEVIDGYIDRSVEIASSERLKTHPGSRAKRSTFQTATYHAFNKVWNRLKLYRLVRDYLNPKKNTHTKKREKSRNDDTPIGIDFSVLEYAIERKILEAPMLELSYYVDVAGTVPPHPHVGIDDYGIGNGDMGPEWGVDIVVIGGTLRYGPWADRQRAELQRAFFPPTYQNLDPTTRLEPGDQRLWTALKVFIEFRDQVDLHIPFREASKNWQWDGLSEVMHRPRKREPAYLHLTAGDRSSVSYLMPMVAGKDGYEPILEVHLDTVTVTSSLNDIRLVSAESCRVHCELPSPLSWNAERKDWTSGPPSHYYRFVPMIYLFEFDMHHYELNLYANDQNIIDKPLMREENAIFTFKGNRLKSHTKIPSNVFRPNSTIISFTVDIPDVSLNLSLPRWNTNALHAPAEGSSLAKVASLVIDGSYLYYADVREDNVEQLKLNLMANTVVFKALGWSIRYFMILRDNLFGSFTHFSTLYEYLERRERGLTPGDPVQQKYREGKANMMQVEMSVNLLNGMTVLPAGLPGYEISHTNSESTTIGHCIVLTFPELQVQLRTHDHYMEMTLNIDTISGNIEPDFPEKVAFLPRRKSTFVLDGTDVPSGVDITANRLFGPPPRNLTYVCIWEIFLGRLNACLSASDAFILAAAGNAFRVNFADVLNAPAADYTPALLPDLTFLKVALTSCNVVWKSGNAALQVSVPLGFTLDNNDLGGHDYRKFTSVKVPQLSVTAFLSQTGSPMWLEAGNLTTDFNLDIYSLPHGWQKSAEMQAEFIEEQDKETGRAKRMFDLLRESKDKSQGTIEMFEPMQTANITSLGDPTHKTGVYLPQPSISGLDRYYRRRRRQTKLSVETSSFEDVIAEQSSESDPDITHSKRLSSEDHLASTYFSHRPTVRNNEEDMNSGEESDDEDLTERSDSDSDWEHSDDSQSSASTPSPRRHYFLMGHNIVGRGWDPMLWDEEGPFHCTRDSKLPPPARPKHPVQSNNTLPPRHTVRGTEEHDTTYFRVTQRRAAEVTLTPLIIDVLVLLEDDAGNTDLSPELTIDDAMTKFISQISEQMEQEQPKCTILDVELESISIRVLLHLARENNGLGPSTSILPGKFSLLETQLQGISVSGGTSEGRAISVAVEVTRFQLSPLSYAKHKVEIAPCVLSSSLGSVTISHSDFCDGLNIASVLLQFSDAAPEALVLTGLVALDCVEQMKALGKKRNRHVAAVRSILPILQHSTAGDLLVDRLSTIQPSFLVQVGLPHRLRIDLSFRFLFHLRDCLFHLRSRNVAFGTVQGIEGDTGKQALREAIKARLNALEPDERNLLDLGKLASLFSLGDDPEVWRVQVSEPTHPSKYLSINVSQLRFAAVDKTSTTPSELLLEDVVATIRIRTFDLVDLTRPNSVSQTSLRHKGTRLGQRASVSLCMGKIHLTVFPHLMNIAQESLRVERLYRGLVPRRERDHETDDRIDSIQIDFICYLRDMLVQAVAETLIFEFGFAQLRAGSMGLTRDGHVQGMNHSVQLGCIFLRARSPRSPQHSGQDELASLVSSDLRLSVIMQKQTLGLDARVVMGVGGLRFTVPRSALRLYRFFEEWRADFLPGIESTMHAMLSEVEKSPSEPTPAQNPPGSSQMKIQLHVGVNSAGVFLRVMRNTWISWEVSDTIVHWNTPNASLAGASQTVGVQISSQMFCIVSRSPDTHAETVMKLKLPSIFLSGQTESRRLDAIALMQYVEFKIKPSHWDTLLGVQQKFGQDFNDLLALVHESRIKQPKPSQDRKQAPMQQAQHFSIFLQMEGFRVGFEGLSSVLYLECPGIRGRFDTLPHQMWSVDVSDLALSLAPRTAMGPRTTTFDRKRRSAFVVIDFKVTGSTRDEAKGDLTKNLKMSVTKIHAVMQPSSIGEIGDFVDEIQREMLVRQEQRAHELAAFKEKAQSILKTLEVNAEQQEQKKLISWLHQYVIEFNIRNVGVAFPLAHDHVMTLAPEKNRPLRAFLFSIKSVKFGTHRGETGHATMHNFSFQFISSFKQSDPSSFSGETHESHNRLVYPEMKAHVRLSGSAVSRQIYIKAIVSGFILELDSTIPEYVFSLFDVYREGKERVTKLSANLPQTSAAPEVSERKQGELPRSNIYASLTFLSGKVRMYSTAATTSSRARAPSGGWETADSQILDMGAEIFNLPIVSVWAEYRGTPPTQPALSAHGLEPSVLMFKSTVHSSHNVLRPTLLPFLTELMSRVENRMRTVHPLPLSSSISSEKAAPLPGAEEPSSQSRSSLQISFGLRIDKSKLELTCHPDVNVVAGLTWESGGFVVNASPDSHKVTFTGSVGGLSIGLKHGFLSEDCVRLDARNLAFSVSFAKTEVDRIAISSVSFVLETEFFGGVRFSRLQDMLCFKAVWLDRIPMFNNSALELDSAPSEPRSRTITGSTTTATSTAPPPNQEFVTAILVRIRQINLDIDLGQSISAVNFNLSNTVLRTKLTERSNEVSFSVRDLKLLGKGNLSGEAVVSNFVFHTLRRTHNRSAATETRMLELRMTSGPLVIMLESDYQRLLHYRAEPLAVEILDDWSMTQPQAQEKDRPLSLSFTVSSPEVVAVATVGTIPKLMSYANKFQANLEAQREGASRESKTFRISRSPRPDNPLSAVAEAMIHSARARFKEAEPTLSYAIKQHMSLRLELLRLVVFPRNMNDAEVAQFIGRDVRGHLSRLVESEATSAQRDIRLSFSTMKISRFTHLGHTMVAPGPLGDGKEWLDALMKDAQGADIVGLPSINMHMKSKETQKGGKTVLAYDFDSQFIRGQGMIHDEDIYITLNVGLYSWLTVLRKSLTREMEQVKATAEWRSIPSIAASVQKKPVDSVNLSPTKSASLPPGNIPSNSSATQEPVADPSKPASSTTNADASETSTSAGNALVYQPGERHIERLTMRQLGDATPDVMHPFFMKKAGFSLEDSLPQYVHEYATAPLEEIMEALLKLYSKQLLARGEMDSA</sequence>
<feature type="region of interest" description="Disordered" evidence="1">
    <location>
        <begin position="3092"/>
        <end position="3154"/>
    </location>
</feature>
<name>A0AAW0DQL3_9AGAR</name>
<organism evidence="4 5">
    <name type="scientific">Paramarasmius palmivorus</name>
    <dbReference type="NCBI Taxonomy" id="297713"/>
    <lineage>
        <taxon>Eukaryota</taxon>
        <taxon>Fungi</taxon>
        <taxon>Dikarya</taxon>
        <taxon>Basidiomycota</taxon>
        <taxon>Agaricomycotina</taxon>
        <taxon>Agaricomycetes</taxon>
        <taxon>Agaricomycetidae</taxon>
        <taxon>Agaricales</taxon>
        <taxon>Marasmiineae</taxon>
        <taxon>Marasmiaceae</taxon>
        <taxon>Paramarasmius</taxon>
    </lineage>
</organism>
<feature type="compositionally biased region" description="Basic and acidic residues" evidence="1">
    <location>
        <begin position="1140"/>
        <end position="1153"/>
    </location>
</feature>
<feature type="region of interest" description="Disordered" evidence="1">
    <location>
        <begin position="1130"/>
        <end position="1209"/>
    </location>
</feature>
<evidence type="ECO:0000259" key="3">
    <source>
        <dbReference type="Pfam" id="PF21678"/>
    </source>
</evidence>
<evidence type="ECO:0000256" key="1">
    <source>
        <dbReference type="SAM" id="MobiDB-lite"/>
    </source>
</evidence>
<keyword evidence="2" id="KW-0472">Membrane</keyword>
<keyword evidence="5" id="KW-1185">Reference proteome</keyword>
<evidence type="ECO:0000313" key="5">
    <source>
        <dbReference type="Proteomes" id="UP001383192"/>
    </source>
</evidence>
<proteinExistence type="predicted"/>
<feature type="compositionally biased region" description="Polar residues" evidence="1">
    <location>
        <begin position="3131"/>
        <end position="3148"/>
    </location>
</feature>
<evidence type="ECO:0000313" key="4">
    <source>
        <dbReference type="EMBL" id="KAK7053326.1"/>
    </source>
</evidence>
<evidence type="ECO:0000256" key="2">
    <source>
        <dbReference type="SAM" id="Phobius"/>
    </source>
</evidence>
<protein>
    <submittedName>
        <fullName evidence="4">Macrophage colony-stimulating factor 1 receptor</fullName>
    </submittedName>
</protein>
<feature type="domain" description="Csf1 N-terminal" evidence="3">
    <location>
        <begin position="18"/>
        <end position="576"/>
    </location>
</feature>
<dbReference type="Pfam" id="PF21678">
    <property type="entry name" value="Csf1_N"/>
    <property type="match status" value="1"/>
</dbReference>
<feature type="compositionally biased region" description="Acidic residues" evidence="1">
    <location>
        <begin position="1169"/>
        <end position="1182"/>
    </location>
</feature>
<dbReference type="InterPro" id="IPR048636">
    <property type="entry name" value="Csf1_N"/>
</dbReference>